<sequence length="314" mass="36990">METRVKGKIFKRIIKAITLDWEGINNYQYAQNGRVWVLWDPRWYSVKLIKAGAQYVHYQLTDNLGKIDCLITVVYGHNTIEQRRALWSDIHNLAANITTPWLIGGDFNAVLYSQDRLMGNPITYAETQDFASCIQTLQLNELIWKGDYYTWSNKQDGLDRISSSIDRMFGNFEWMMQWGQVQNEYVLPQISDHSPMLLSISMNTRHDKIPFRFLNVWADHGSFLQVVQEIDRARGELQDIQEKIITNYNDGLLEQERTVLHQLEKWSLIEESILKQQSRARWIKLGDSNSKYFPAMLKERNQRKQIKELTSLHE</sequence>
<organism evidence="1 2">
    <name type="scientific">Nicotiana tabacum</name>
    <name type="common">Common tobacco</name>
    <dbReference type="NCBI Taxonomy" id="4097"/>
    <lineage>
        <taxon>Eukaryota</taxon>
        <taxon>Viridiplantae</taxon>
        <taxon>Streptophyta</taxon>
        <taxon>Embryophyta</taxon>
        <taxon>Tracheophyta</taxon>
        <taxon>Spermatophyta</taxon>
        <taxon>Magnoliopsida</taxon>
        <taxon>eudicotyledons</taxon>
        <taxon>Gunneridae</taxon>
        <taxon>Pentapetalae</taxon>
        <taxon>asterids</taxon>
        <taxon>lamiids</taxon>
        <taxon>Solanales</taxon>
        <taxon>Solanaceae</taxon>
        <taxon>Nicotianoideae</taxon>
        <taxon>Nicotianeae</taxon>
        <taxon>Nicotiana</taxon>
    </lineage>
</organism>
<reference evidence="2" key="2">
    <citation type="submission" date="2025-08" db="UniProtKB">
        <authorList>
            <consortium name="RefSeq"/>
        </authorList>
    </citation>
    <scope>IDENTIFICATION</scope>
    <source>
        <tissue evidence="2">Leaf</tissue>
    </source>
</reference>
<gene>
    <name evidence="2" type="primary">LOC142165381</name>
</gene>
<accession>A0AC58S500</accession>
<dbReference type="Proteomes" id="UP000790787">
    <property type="component" value="Chromosome 10"/>
</dbReference>
<keyword evidence="1" id="KW-1185">Reference proteome</keyword>
<name>A0AC58S500_TOBAC</name>
<evidence type="ECO:0000313" key="2">
    <source>
        <dbReference type="RefSeq" id="XP_075080048.1"/>
    </source>
</evidence>
<proteinExistence type="predicted"/>
<reference evidence="1" key="1">
    <citation type="journal article" date="2014" name="Nat. Commun.">
        <title>The tobacco genome sequence and its comparison with those of tomato and potato.</title>
        <authorList>
            <person name="Sierro N."/>
            <person name="Battey J.N."/>
            <person name="Ouadi S."/>
            <person name="Bakaher N."/>
            <person name="Bovet L."/>
            <person name="Willig A."/>
            <person name="Goepfert S."/>
            <person name="Peitsch M.C."/>
            <person name="Ivanov N.V."/>
        </authorList>
    </citation>
    <scope>NUCLEOTIDE SEQUENCE [LARGE SCALE GENOMIC DNA]</scope>
</reference>
<protein>
    <submittedName>
        <fullName evidence="2">Uncharacterized protein LOC142165381</fullName>
    </submittedName>
</protein>
<evidence type="ECO:0000313" key="1">
    <source>
        <dbReference type="Proteomes" id="UP000790787"/>
    </source>
</evidence>
<dbReference type="RefSeq" id="XP_075080048.1">
    <property type="nucleotide sequence ID" value="XM_075223947.1"/>
</dbReference>